<dbReference type="EMBL" id="JAULSV010000003">
    <property type="protein sequence ID" value="KAK0648431.1"/>
    <property type="molecule type" value="Genomic_DNA"/>
</dbReference>
<organism evidence="1 2">
    <name type="scientific">Cercophora newfieldiana</name>
    <dbReference type="NCBI Taxonomy" id="92897"/>
    <lineage>
        <taxon>Eukaryota</taxon>
        <taxon>Fungi</taxon>
        <taxon>Dikarya</taxon>
        <taxon>Ascomycota</taxon>
        <taxon>Pezizomycotina</taxon>
        <taxon>Sordariomycetes</taxon>
        <taxon>Sordariomycetidae</taxon>
        <taxon>Sordariales</taxon>
        <taxon>Lasiosphaeriaceae</taxon>
        <taxon>Cercophora</taxon>
    </lineage>
</organism>
<name>A0AA39YBB4_9PEZI</name>
<sequence>MGYLILNAINQPSATAASNLLGRFVINPHDPLSFGSTPPTPSTIIPASFFDEEKDFIDAEIYISSLRDSNLQVAVRDAIKLNRSRSNTGDLTLTSDLVKSQRINDIRGAFKSLVNDVGVMVQLRKLLAENKKAKSVYLVRGMLLAVNAEMKAGGERASQTQVGVHAALPMELLATPAAPAAGAVIGDVEASRTRQRTTGFSGTVMGTSVFGVEYWECKVKRKSGLKALYQRRKEDDLVFGEAMEPRNEHFGLGSEMGVDDDIEDSEEEDDFGVGGEVDGLVLGGAVETLAGVDGTCVVVPDIS</sequence>
<keyword evidence="2" id="KW-1185">Reference proteome</keyword>
<gene>
    <name evidence="1" type="ORF">B0T16DRAFT_408189</name>
</gene>
<evidence type="ECO:0000313" key="2">
    <source>
        <dbReference type="Proteomes" id="UP001174936"/>
    </source>
</evidence>
<evidence type="ECO:0000313" key="1">
    <source>
        <dbReference type="EMBL" id="KAK0648431.1"/>
    </source>
</evidence>
<proteinExistence type="predicted"/>
<protein>
    <submittedName>
        <fullName evidence="1">Uncharacterized protein</fullName>
    </submittedName>
</protein>
<reference evidence="1" key="1">
    <citation type="submission" date="2023-06" db="EMBL/GenBank/DDBJ databases">
        <title>Genome-scale phylogeny and comparative genomics of the fungal order Sordariales.</title>
        <authorList>
            <consortium name="Lawrence Berkeley National Laboratory"/>
            <person name="Hensen N."/>
            <person name="Bonometti L."/>
            <person name="Westerberg I."/>
            <person name="Brannstrom I.O."/>
            <person name="Guillou S."/>
            <person name="Cros-Aarteil S."/>
            <person name="Calhoun S."/>
            <person name="Haridas S."/>
            <person name="Kuo A."/>
            <person name="Mondo S."/>
            <person name="Pangilinan J."/>
            <person name="Riley R."/>
            <person name="Labutti K."/>
            <person name="Andreopoulos B."/>
            <person name="Lipzen A."/>
            <person name="Chen C."/>
            <person name="Yanf M."/>
            <person name="Daum C."/>
            <person name="Ng V."/>
            <person name="Clum A."/>
            <person name="Steindorff A."/>
            <person name="Ohm R."/>
            <person name="Martin F."/>
            <person name="Silar P."/>
            <person name="Natvig D."/>
            <person name="Lalanne C."/>
            <person name="Gautier V."/>
            <person name="Ament-Velasquez S.L."/>
            <person name="Kruys A."/>
            <person name="Hutchinson M.I."/>
            <person name="Powell A.J."/>
            <person name="Barry K."/>
            <person name="Miller A.N."/>
            <person name="Grigoriev I.V."/>
            <person name="Debuchy R."/>
            <person name="Gladieux P."/>
            <person name="Thoren M.H."/>
            <person name="Johannesson H."/>
        </authorList>
    </citation>
    <scope>NUCLEOTIDE SEQUENCE</scope>
    <source>
        <strain evidence="1">SMH2532-1</strain>
    </source>
</reference>
<comment type="caution">
    <text evidence="1">The sequence shown here is derived from an EMBL/GenBank/DDBJ whole genome shotgun (WGS) entry which is preliminary data.</text>
</comment>
<dbReference type="AlphaFoldDB" id="A0AA39YBB4"/>
<dbReference type="Proteomes" id="UP001174936">
    <property type="component" value="Unassembled WGS sequence"/>
</dbReference>
<accession>A0AA39YBB4</accession>